<organism evidence="2 3">
    <name type="scientific">Agromyces hippuratus</name>
    <dbReference type="NCBI Taxonomy" id="286438"/>
    <lineage>
        <taxon>Bacteria</taxon>
        <taxon>Bacillati</taxon>
        <taxon>Actinomycetota</taxon>
        <taxon>Actinomycetes</taxon>
        <taxon>Micrococcales</taxon>
        <taxon>Microbacteriaceae</taxon>
        <taxon>Agromyces</taxon>
    </lineage>
</organism>
<feature type="signal peptide" evidence="1">
    <location>
        <begin position="1"/>
        <end position="17"/>
    </location>
</feature>
<evidence type="ECO:0000313" key="2">
    <source>
        <dbReference type="EMBL" id="NYG20192.1"/>
    </source>
</evidence>
<reference evidence="2 3" key="1">
    <citation type="submission" date="2020-07" db="EMBL/GenBank/DDBJ databases">
        <title>Sequencing the genomes of 1000 actinobacteria strains.</title>
        <authorList>
            <person name="Klenk H.-P."/>
        </authorList>
    </citation>
    <scope>NUCLEOTIDE SEQUENCE [LARGE SCALE GENOMIC DNA]</scope>
    <source>
        <strain evidence="2 3">DSM 8598</strain>
    </source>
</reference>
<accession>A0A852WPT7</accession>
<evidence type="ECO:0008006" key="4">
    <source>
        <dbReference type="Google" id="ProtNLM"/>
    </source>
</evidence>
<protein>
    <recommendedName>
        <fullName evidence="4">Lipoprotein</fullName>
    </recommendedName>
</protein>
<sequence length="162" mass="16785">MTSSATTVLTASVAALAAISLSGCGPLFPGYREPMAARLNGDGTIAFAICGDLLATQIAVTSVQAEDTASTLWLASGTADLTSGMTVTTGTAPGTMTEVVPVLPGESGRSVFVEIEGLHQREQRLPVELVGVFRFDDLTDDWTWSRGTGGAPERCPIHEAGE</sequence>
<keyword evidence="3" id="KW-1185">Reference proteome</keyword>
<gene>
    <name evidence="2" type="ORF">BJY17_000939</name>
</gene>
<proteinExistence type="predicted"/>
<name>A0A852WPT7_9MICO</name>
<dbReference type="RefSeq" id="WP_179550343.1">
    <property type="nucleotide sequence ID" value="NZ_JACCFI010000001.1"/>
</dbReference>
<dbReference type="AlphaFoldDB" id="A0A852WPT7"/>
<comment type="caution">
    <text evidence="2">The sequence shown here is derived from an EMBL/GenBank/DDBJ whole genome shotgun (WGS) entry which is preliminary data.</text>
</comment>
<feature type="chain" id="PRO_5039211983" description="Lipoprotein" evidence="1">
    <location>
        <begin position="18"/>
        <end position="162"/>
    </location>
</feature>
<keyword evidence="1" id="KW-0732">Signal</keyword>
<dbReference type="Proteomes" id="UP000549066">
    <property type="component" value="Unassembled WGS sequence"/>
</dbReference>
<dbReference type="EMBL" id="JACCFI010000001">
    <property type="protein sequence ID" value="NYG20192.1"/>
    <property type="molecule type" value="Genomic_DNA"/>
</dbReference>
<evidence type="ECO:0000313" key="3">
    <source>
        <dbReference type="Proteomes" id="UP000549066"/>
    </source>
</evidence>
<evidence type="ECO:0000256" key="1">
    <source>
        <dbReference type="SAM" id="SignalP"/>
    </source>
</evidence>